<reference evidence="2 3" key="1">
    <citation type="submission" date="2019-03" db="EMBL/GenBank/DDBJ databases">
        <title>Sequencing the genomes of 1000 actinobacteria strains.</title>
        <authorList>
            <person name="Klenk H.-P."/>
        </authorList>
    </citation>
    <scope>NUCLEOTIDE SEQUENCE [LARGE SCALE GENOMIC DNA]</scope>
    <source>
        <strain evidence="2 3">DSM 44969</strain>
    </source>
</reference>
<dbReference type="RefSeq" id="WP_132430993.1">
    <property type="nucleotide sequence ID" value="NZ_SMFZ01000002.1"/>
</dbReference>
<feature type="transmembrane region" description="Helical" evidence="1">
    <location>
        <begin position="109"/>
        <end position="129"/>
    </location>
</feature>
<gene>
    <name evidence="2" type="ORF">EV378_6266</name>
</gene>
<feature type="transmembrane region" description="Helical" evidence="1">
    <location>
        <begin position="168"/>
        <end position="188"/>
    </location>
</feature>
<accession>A0A4R1HNS5</accession>
<evidence type="ECO:0000313" key="2">
    <source>
        <dbReference type="EMBL" id="TCK22265.1"/>
    </source>
</evidence>
<dbReference type="OrthoDB" id="4175485at2"/>
<keyword evidence="1" id="KW-0812">Transmembrane</keyword>
<keyword evidence="1" id="KW-0472">Membrane</keyword>
<comment type="caution">
    <text evidence="2">The sequence shown here is derived from an EMBL/GenBank/DDBJ whole genome shotgun (WGS) entry which is preliminary data.</text>
</comment>
<evidence type="ECO:0000256" key="1">
    <source>
        <dbReference type="SAM" id="Phobius"/>
    </source>
</evidence>
<feature type="transmembrane region" description="Helical" evidence="1">
    <location>
        <begin position="135"/>
        <end position="156"/>
    </location>
</feature>
<feature type="transmembrane region" description="Helical" evidence="1">
    <location>
        <begin position="251"/>
        <end position="268"/>
    </location>
</feature>
<keyword evidence="3" id="KW-1185">Reference proteome</keyword>
<name>A0A4R1HNS5_PSEEN</name>
<protein>
    <submittedName>
        <fullName evidence="2">Uncharacterized protein</fullName>
    </submittedName>
</protein>
<dbReference type="Proteomes" id="UP000295560">
    <property type="component" value="Unassembled WGS sequence"/>
</dbReference>
<evidence type="ECO:0000313" key="3">
    <source>
        <dbReference type="Proteomes" id="UP000295560"/>
    </source>
</evidence>
<sequence length="276" mass="29317">MPGFDLRMAVLHVDRTTDLPLEYTYETEENVFRTVGFVRLGGHMVAFVEHAGRDTPDERDRFLLKVLRSVLIPADAARRIVLDADHLPDTGPATAASRRRHEERDGTHLAPWGLLAGLVVGLAVGGLLAGWNGAVIGAFVGASTFPDLLVAAWQVAHRNSTGYVEVHDSWAIVMVAAGSVVGGVVGYLLGPPGFGQACGVFLGMTAAAFVLGLIATTFSMAPFRLRSMMWLGPLIVGAAVWLAALVWSHPVSLVLGVVVGSLVARIPARRIAESVP</sequence>
<proteinExistence type="predicted"/>
<feature type="transmembrane region" description="Helical" evidence="1">
    <location>
        <begin position="194"/>
        <end position="215"/>
    </location>
</feature>
<keyword evidence="1" id="KW-1133">Transmembrane helix</keyword>
<dbReference type="AlphaFoldDB" id="A0A4R1HNS5"/>
<organism evidence="2 3">
    <name type="scientific">Pseudonocardia endophytica</name>
    <dbReference type="NCBI Taxonomy" id="401976"/>
    <lineage>
        <taxon>Bacteria</taxon>
        <taxon>Bacillati</taxon>
        <taxon>Actinomycetota</taxon>
        <taxon>Actinomycetes</taxon>
        <taxon>Pseudonocardiales</taxon>
        <taxon>Pseudonocardiaceae</taxon>
        <taxon>Pseudonocardia</taxon>
    </lineage>
</organism>
<dbReference type="EMBL" id="SMFZ01000002">
    <property type="protein sequence ID" value="TCK22265.1"/>
    <property type="molecule type" value="Genomic_DNA"/>
</dbReference>